<keyword evidence="2" id="KW-0812">Transmembrane</keyword>
<accession>A0A0D0BXU4</accession>
<proteinExistence type="predicted"/>
<dbReference type="Gene3D" id="2.60.120.260">
    <property type="entry name" value="Galactose-binding domain-like"/>
    <property type="match status" value="1"/>
</dbReference>
<name>A0A0D0BXU4_9AGAR</name>
<dbReference type="Proteomes" id="UP000053593">
    <property type="component" value="Unassembled WGS sequence"/>
</dbReference>
<evidence type="ECO:0000313" key="4">
    <source>
        <dbReference type="Proteomes" id="UP000053593"/>
    </source>
</evidence>
<evidence type="ECO:0000256" key="1">
    <source>
        <dbReference type="SAM" id="MobiDB-lite"/>
    </source>
</evidence>
<evidence type="ECO:0000256" key="2">
    <source>
        <dbReference type="SAM" id="Phobius"/>
    </source>
</evidence>
<dbReference type="AlphaFoldDB" id="A0A0D0BXU4"/>
<keyword evidence="2" id="KW-1133">Transmembrane helix</keyword>
<dbReference type="OrthoDB" id="2927144at2759"/>
<keyword evidence="2" id="KW-0472">Membrane</keyword>
<sequence>MTGIAVALDYALITPGKTTPLEGSTVVVDDTDREMIYEGNGWNTTTNEVTTCFDGCTHGLPLGNGTHKTRTVGDRLKFMFAGASIGVYGVFDWTATGSVSLDFTLDNQTISKDVIVPAGNNPLQETRNYEFFSATNLTADNHTLLINVTQSLGNQTFVFDFLTYQPSFNSLATKPNFTSSPSEIPPSPSFPPLQSTSTTALSHHNSYSGAIIGAKFGGVMTTFALLILVYWRRRTDRKQAYLSERPRIDPFILEAPTEPTRASVNPEMRTLKSHPWQLPEVRNIGGQAGPNASRYGRGQHTLITTDTEIRLRIEEQGREVNYPSEAPPDYSVNGNSRQVGEYRAILAGAIGGGHLSVTKQLSREIRYGALDVDETLMSPQTKTTCCKGKEKTVSRSQYRLSSIACEITSKIVIEADKRRKAVQFGDLDNNPRTIPPSRKRKPKFPPASLIGQVNNLHKFVLRRAEFAGSPKSSTSLPLLHVSPPIARSL</sequence>
<feature type="region of interest" description="Disordered" evidence="1">
    <location>
        <begin position="426"/>
        <end position="445"/>
    </location>
</feature>
<feature type="region of interest" description="Disordered" evidence="1">
    <location>
        <begin position="177"/>
        <end position="199"/>
    </location>
</feature>
<keyword evidence="4" id="KW-1185">Reference proteome</keyword>
<protein>
    <submittedName>
        <fullName evidence="3">Uncharacterized protein</fullName>
    </submittedName>
</protein>
<reference evidence="3 4" key="1">
    <citation type="submission" date="2014-04" db="EMBL/GenBank/DDBJ databases">
        <title>Evolutionary Origins and Diversification of the Mycorrhizal Mutualists.</title>
        <authorList>
            <consortium name="DOE Joint Genome Institute"/>
            <consortium name="Mycorrhizal Genomics Consortium"/>
            <person name="Kohler A."/>
            <person name="Kuo A."/>
            <person name="Nagy L.G."/>
            <person name="Floudas D."/>
            <person name="Copeland A."/>
            <person name="Barry K.W."/>
            <person name="Cichocki N."/>
            <person name="Veneault-Fourrey C."/>
            <person name="LaButti K."/>
            <person name="Lindquist E.A."/>
            <person name="Lipzen A."/>
            <person name="Lundell T."/>
            <person name="Morin E."/>
            <person name="Murat C."/>
            <person name="Riley R."/>
            <person name="Ohm R."/>
            <person name="Sun H."/>
            <person name="Tunlid A."/>
            <person name="Henrissat B."/>
            <person name="Grigoriev I.V."/>
            <person name="Hibbett D.S."/>
            <person name="Martin F."/>
        </authorList>
    </citation>
    <scope>NUCLEOTIDE SEQUENCE [LARGE SCALE GENOMIC DNA]</scope>
    <source>
        <strain evidence="3 4">FD-317 M1</strain>
    </source>
</reference>
<evidence type="ECO:0000313" key="3">
    <source>
        <dbReference type="EMBL" id="KIK60516.1"/>
    </source>
</evidence>
<dbReference type="EMBL" id="KN834775">
    <property type="protein sequence ID" value="KIK60516.1"/>
    <property type="molecule type" value="Genomic_DNA"/>
</dbReference>
<feature type="transmembrane region" description="Helical" evidence="2">
    <location>
        <begin position="207"/>
        <end position="231"/>
    </location>
</feature>
<gene>
    <name evidence="3" type="ORF">GYMLUDRAFT_261491</name>
</gene>
<dbReference type="HOGENOM" id="CLU_557829_0_0_1"/>
<organism evidence="3 4">
    <name type="scientific">Collybiopsis luxurians FD-317 M1</name>
    <dbReference type="NCBI Taxonomy" id="944289"/>
    <lineage>
        <taxon>Eukaryota</taxon>
        <taxon>Fungi</taxon>
        <taxon>Dikarya</taxon>
        <taxon>Basidiomycota</taxon>
        <taxon>Agaricomycotina</taxon>
        <taxon>Agaricomycetes</taxon>
        <taxon>Agaricomycetidae</taxon>
        <taxon>Agaricales</taxon>
        <taxon>Marasmiineae</taxon>
        <taxon>Omphalotaceae</taxon>
        <taxon>Collybiopsis</taxon>
        <taxon>Collybiopsis luxurians</taxon>
    </lineage>
</organism>